<dbReference type="InterPro" id="IPR015943">
    <property type="entry name" value="WD40/YVTN_repeat-like_dom_sf"/>
</dbReference>
<dbReference type="PROSITE" id="PS50294">
    <property type="entry name" value="WD_REPEATS_REGION"/>
    <property type="match status" value="2"/>
</dbReference>
<reference evidence="9 10" key="1">
    <citation type="submission" date="2024-04" db="EMBL/GenBank/DDBJ databases">
        <authorList>
            <consortium name="Genoscope - CEA"/>
            <person name="William W."/>
        </authorList>
    </citation>
    <scope>NUCLEOTIDE SEQUENCE [LARGE SCALE GENOMIC DNA]</scope>
</reference>
<comment type="subcellular location">
    <subcellularLocation>
        <location evidence="1">Cytoplasm</location>
    </subcellularLocation>
</comment>
<protein>
    <recommendedName>
        <fullName evidence="6">WD repeat domain-containing protein 83</fullName>
    </recommendedName>
    <alternativeName>
        <fullName evidence="7">Mitogen-activated protein kinase organizer 1</fullName>
    </alternativeName>
</protein>
<dbReference type="GO" id="GO:0071013">
    <property type="term" value="C:catalytic step 2 spliceosome"/>
    <property type="evidence" value="ECO:0007669"/>
    <property type="project" value="TreeGrafter"/>
</dbReference>
<keyword evidence="4" id="KW-0677">Repeat</keyword>
<dbReference type="SMART" id="SM00320">
    <property type="entry name" value="WD40"/>
    <property type="match status" value="7"/>
</dbReference>
<evidence type="ECO:0000313" key="9">
    <source>
        <dbReference type="EMBL" id="CAL1544990.1"/>
    </source>
</evidence>
<dbReference type="PANTHER" id="PTHR22842:SF3">
    <property type="entry name" value="WD REPEAT DOMAIN-CONTAINING PROTEIN 83"/>
    <property type="match status" value="1"/>
</dbReference>
<dbReference type="InterPro" id="IPR019775">
    <property type="entry name" value="WD40_repeat_CS"/>
</dbReference>
<keyword evidence="2" id="KW-0963">Cytoplasm</keyword>
<dbReference type="PROSITE" id="PS00678">
    <property type="entry name" value="WD_REPEATS_1"/>
    <property type="match status" value="2"/>
</dbReference>
<evidence type="ECO:0000256" key="8">
    <source>
        <dbReference type="PROSITE-ProRule" id="PRU00221"/>
    </source>
</evidence>
<evidence type="ECO:0000256" key="4">
    <source>
        <dbReference type="ARBA" id="ARBA00022737"/>
    </source>
</evidence>
<dbReference type="EMBL" id="CAXITT010000665">
    <property type="protein sequence ID" value="CAL1544990.1"/>
    <property type="molecule type" value="Genomic_DNA"/>
</dbReference>
<comment type="caution">
    <text evidence="9">The sequence shown here is derived from an EMBL/GenBank/DDBJ whole genome shotgun (WGS) entry which is preliminary data.</text>
</comment>
<gene>
    <name evidence="9" type="ORF">GSLYS_00018473001</name>
</gene>
<dbReference type="Pfam" id="PF00400">
    <property type="entry name" value="WD40"/>
    <property type="match status" value="6"/>
</dbReference>
<evidence type="ECO:0000313" key="10">
    <source>
        <dbReference type="Proteomes" id="UP001497497"/>
    </source>
</evidence>
<dbReference type="InterPro" id="IPR036322">
    <property type="entry name" value="WD40_repeat_dom_sf"/>
</dbReference>
<dbReference type="GO" id="GO:0000398">
    <property type="term" value="P:mRNA splicing, via spliceosome"/>
    <property type="evidence" value="ECO:0007669"/>
    <property type="project" value="TreeGrafter"/>
</dbReference>
<dbReference type="PROSITE" id="PS50082">
    <property type="entry name" value="WD_REPEATS_2"/>
    <property type="match status" value="4"/>
</dbReference>
<keyword evidence="10" id="KW-1185">Reference proteome</keyword>
<dbReference type="Gene3D" id="2.130.10.10">
    <property type="entry name" value="YVTN repeat-like/Quinoprotein amine dehydrogenase"/>
    <property type="match status" value="1"/>
</dbReference>
<organism evidence="9 10">
    <name type="scientific">Lymnaea stagnalis</name>
    <name type="common">Great pond snail</name>
    <name type="synonym">Helix stagnalis</name>
    <dbReference type="NCBI Taxonomy" id="6523"/>
    <lineage>
        <taxon>Eukaryota</taxon>
        <taxon>Metazoa</taxon>
        <taxon>Spiralia</taxon>
        <taxon>Lophotrochozoa</taxon>
        <taxon>Mollusca</taxon>
        <taxon>Gastropoda</taxon>
        <taxon>Heterobranchia</taxon>
        <taxon>Euthyneura</taxon>
        <taxon>Panpulmonata</taxon>
        <taxon>Hygrophila</taxon>
        <taxon>Lymnaeoidea</taxon>
        <taxon>Lymnaeidae</taxon>
        <taxon>Lymnaea</taxon>
    </lineage>
</organism>
<keyword evidence="3 8" id="KW-0853">WD repeat</keyword>
<dbReference type="SUPFAM" id="SSF50978">
    <property type="entry name" value="WD40 repeat-like"/>
    <property type="match status" value="1"/>
</dbReference>
<feature type="repeat" description="WD" evidence="8">
    <location>
        <begin position="53"/>
        <end position="94"/>
    </location>
</feature>
<evidence type="ECO:0000256" key="2">
    <source>
        <dbReference type="ARBA" id="ARBA00022490"/>
    </source>
</evidence>
<accession>A0AAV2IFF9</accession>
<dbReference type="InterPro" id="IPR051980">
    <property type="entry name" value="WD_repeat_MORG1"/>
</dbReference>
<proteinExistence type="inferred from homology"/>
<sequence>MAFPNKKTETIDCKQGAVRSVRFNVDGNYCLTCGSDKSVKLWNPLRNLLLKTYIGHGYEVLDAQSSGDNAHICSGGMDKTVVLFDVSTGQAVRKFRDHAGTVNCVSFNEECTVILSGSIDCTVRIWDIRSRKHQPIQVMDEAKDSVTTIQVSDHEILTGSADCRVRRYDLRMGRMFSDFVGKAVSSLKFTRDGQCVLVSATDTSIKLLDKDTGEMLNEYTGHKNSNYKIDCCLNHKDTHILSGSEDGLVYIWDLVEAKLVDTLNHETSRTVHSITFHPSEPVLLSASGDKVFIWECNQMEV</sequence>
<feature type="repeat" description="WD" evidence="8">
    <location>
        <begin position="95"/>
        <end position="136"/>
    </location>
</feature>
<dbReference type="CDD" id="cd00200">
    <property type="entry name" value="WD40"/>
    <property type="match status" value="1"/>
</dbReference>
<dbReference type="InterPro" id="IPR020472">
    <property type="entry name" value="WD40_PAC1"/>
</dbReference>
<feature type="repeat" description="WD" evidence="8">
    <location>
        <begin position="11"/>
        <end position="43"/>
    </location>
</feature>
<dbReference type="AlphaFoldDB" id="A0AAV2IFF9"/>
<comment type="similarity">
    <text evidence="5">Belongs to the WD repeat MORG1 family.</text>
</comment>
<name>A0AAV2IFF9_LYMST</name>
<dbReference type="PANTHER" id="PTHR22842">
    <property type="entry name" value="WD40 REPEAT PROTEIN"/>
    <property type="match status" value="1"/>
</dbReference>
<dbReference type="InterPro" id="IPR001680">
    <property type="entry name" value="WD40_rpt"/>
</dbReference>
<evidence type="ECO:0000256" key="5">
    <source>
        <dbReference type="ARBA" id="ARBA00038145"/>
    </source>
</evidence>
<dbReference type="PRINTS" id="PR00320">
    <property type="entry name" value="GPROTEINBRPT"/>
</dbReference>
<evidence type="ECO:0000256" key="6">
    <source>
        <dbReference type="ARBA" id="ARBA00040453"/>
    </source>
</evidence>
<evidence type="ECO:0000256" key="3">
    <source>
        <dbReference type="ARBA" id="ARBA00022574"/>
    </source>
</evidence>
<evidence type="ECO:0000256" key="7">
    <source>
        <dbReference type="ARBA" id="ARBA00042222"/>
    </source>
</evidence>
<dbReference type="GO" id="GO:0005737">
    <property type="term" value="C:cytoplasm"/>
    <property type="evidence" value="ECO:0007669"/>
    <property type="project" value="UniProtKB-SubCell"/>
</dbReference>
<dbReference type="Proteomes" id="UP001497497">
    <property type="component" value="Unassembled WGS sequence"/>
</dbReference>
<dbReference type="FunFam" id="2.130.10.10:FF:000273">
    <property type="entry name" value="WD repeat domain-containing protein 83"/>
    <property type="match status" value="1"/>
</dbReference>
<feature type="repeat" description="WD" evidence="8">
    <location>
        <begin position="240"/>
        <end position="262"/>
    </location>
</feature>
<evidence type="ECO:0000256" key="1">
    <source>
        <dbReference type="ARBA" id="ARBA00004496"/>
    </source>
</evidence>